<sequence length="234" mass="25327">MSNPDEAEIRVLSAVAIHAELEELLPRFSRERGLGIQVKYDVNPAVAKRVMAGEVFDVGLNNPWYVEAMIAQGCVIPDVHVPFGRIPLAIGAAGPEREIVSSQEEVRDLLASADTIAYTDIGTSGKTFLRAIKVMGLEQQLADRLRPMGAGEPPLAVSQGCVQYAIAPLSRIIAAPGIVPVATFPGELDLSIDMSMFVHIRSKRREASAQLIRFLSDAAHDAYLLSHGIARYKA</sequence>
<evidence type="ECO:0000313" key="1">
    <source>
        <dbReference type="EMBL" id="MBH5400033.1"/>
    </source>
</evidence>
<protein>
    <submittedName>
        <fullName evidence="1">Substrate-binding domain-containing protein</fullName>
    </submittedName>
</protein>
<proteinExistence type="predicted"/>
<dbReference type="Pfam" id="PF13531">
    <property type="entry name" value="SBP_bac_11"/>
    <property type="match status" value="1"/>
</dbReference>
<evidence type="ECO:0000313" key="2">
    <source>
        <dbReference type="Proteomes" id="UP000807370"/>
    </source>
</evidence>
<dbReference type="RefSeq" id="WP_197961231.1">
    <property type="nucleotide sequence ID" value="NZ_JACCHP010000012.1"/>
</dbReference>
<gene>
    <name evidence="1" type="ORF">HZZ13_19890</name>
</gene>
<dbReference type="Proteomes" id="UP000807370">
    <property type="component" value="Unassembled WGS sequence"/>
</dbReference>
<dbReference type="SUPFAM" id="SSF53850">
    <property type="entry name" value="Periplasmic binding protein-like II"/>
    <property type="match status" value="1"/>
</dbReference>
<dbReference type="Gene3D" id="3.40.190.10">
    <property type="entry name" value="Periplasmic binding protein-like II"/>
    <property type="match status" value="2"/>
</dbReference>
<keyword evidence="2" id="KW-1185">Reference proteome</keyword>
<dbReference type="EMBL" id="JACCHP010000012">
    <property type="protein sequence ID" value="MBH5400033.1"/>
    <property type="molecule type" value="Genomic_DNA"/>
</dbReference>
<reference evidence="1 2" key="1">
    <citation type="submission" date="2020-07" db="EMBL/GenBank/DDBJ databases">
        <title>Bradyrhizobium diversity isolated from nodules of indigenous legumes of Western Australia.</title>
        <authorList>
            <person name="Klepa M.S."/>
        </authorList>
    </citation>
    <scope>NUCLEOTIDE SEQUENCE [LARGE SCALE GENOMIC DNA]</scope>
    <source>
        <strain evidence="1 2">CNPSo 4010</strain>
    </source>
</reference>
<comment type="caution">
    <text evidence="1">The sequence shown here is derived from an EMBL/GenBank/DDBJ whole genome shotgun (WGS) entry which is preliminary data.</text>
</comment>
<accession>A0ABS0PS55</accession>
<name>A0ABS0PS55_9BRAD</name>
<organism evidence="1 2">
    <name type="scientific">Bradyrhizobium agreste</name>
    <dbReference type="NCBI Taxonomy" id="2751811"/>
    <lineage>
        <taxon>Bacteria</taxon>
        <taxon>Pseudomonadati</taxon>
        <taxon>Pseudomonadota</taxon>
        <taxon>Alphaproteobacteria</taxon>
        <taxon>Hyphomicrobiales</taxon>
        <taxon>Nitrobacteraceae</taxon>
        <taxon>Bradyrhizobium</taxon>
    </lineage>
</organism>